<evidence type="ECO:0000259" key="2">
    <source>
        <dbReference type="PROSITE" id="PS50206"/>
    </source>
</evidence>
<evidence type="ECO:0000256" key="1">
    <source>
        <dbReference type="SAM" id="MobiDB-lite"/>
    </source>
</evidence>
<dbReference type="Proteomes" id="UP000274822">
    <property type="component" value="Unassembled WGS sequence"/>
</dbReference>
<evidence type="ECO:0000313" key="3">
    <source>
        <dbReference type="EMBL" id="RUS32797.1"/>
    </source>
</evidence>
<feature type="region of interest" description="Disordered" evidence="1">
    <location>
        <begin position="28"/>
        <end position="71"/>
    </location>
</feature>
<proteinExistence type="predicted"/>
<feature type="domain" description="Rhodanese" evidence="2">
    <location>
        <begin position="302"/>
        <end position="395"/>
    </location>
</feature>
<feature type="region of interest" description="Disordered" evidence="1">
    <location>
        <begin position="121"/>
        <end position="144"/>
    </location>
</feature>
<keyword evidence="4" id="KW-1185">Reference proteome</keyword>
<protein>
    <recommendedName>
        <fullName evidence="2">Rhodanese domain-containing protein</fullName>
    </recommendedName>
</protein>
<dbReference type="AlphaFoldDB" id="A0A433QSS1"/>
<dbReference type="InterPro" id="IPR040503">
    <property type="entry name" value="TRHO_N"/>
</dbReference>
<dbReference type="Pfam" id="PF12368">
    <property type="entry name" value="Rhodanese_C"/>
    <property type="match status" value="1"/>
</dbReference>
<evidence type="ECO:0000313" key="4">
    <source>
        <dbReference type="Proteomes" id="UP000274822"/>
    </source>
</evidence>
<dbReference type="SUPFAM" id="SSF52821">
    <property type="entry name" value="Rhodanese/Cell cycle control phosphatase"/>
    <property type="match status" value="1"/>
</dbReference>
<gene>
    <name evidence="3" type="ORF">BC938DRAFT_474235</name>
</gene>
<dbReference type="PROSITE" id="PS50206">
    <property type="entry name" value="RHODANESE_3"/>
    <property type="match status" value="1"/>
</dbReference>
<dbReference type="SMART" id="SM00450">
    <property type="entry name" value="RHOD"/>
    <property type="match status" value="1"/>
</dbReference>
<dbReference type="EMBL" id="RBNJ01001763">
    <property type="protein sequence ID" value="RUS32797.1"/>
    <property type="molecule type" value="Genomic_DNA"/>
</dbReference>
<dbReference type="Pfam" id="PF00581">
    <property type="entry name" value="Rhodanese"/>
    <property type="match status" value="1"/>
</dbReference>
<reference evidence="3 4" key="1">
    <citation type="journal article" date="2018" name="New Phytol.">
        <title>Phylogenomics of Endogonaceae and evolution of mycorrhizas within Mucoromycota.</title>
        <authorList>
            <person name="Chang Y."/>
            <person name="Desiro A."/>
            <person name="Na H."/>
            <person name="Sandor L."/>
            <person name="Lipzen A."/>
            <person name="Clum A."/>
            <person name="Barry K."/>
            <person name="Grigoriev I.V."/>
            <person name="Martin F.M."/>
            <person name="Stajich J.E."/>
            <person name="Smith M.E."/>
            <person name="Bonito G."/>
            <person name="Spatafora J.W."/>
        </authorList>
    </citation>
    <scope>NUCLEOTIDE SEQUENCE [LARGE SCALE GENOMIC DNA]</scope>
    <source>
        <strain evidence="3 4">AD002</strain>
    </source>
</reference>
<feature type="compositionally biased region" description="Polar residues" evidence="1">
    <location>
        <begin position="121"/>
        <end position="130"/>
    </location>
</feature>
<accession>A0A433QSS1</accession>
<feature type="compositionally biased region" description="Polar residues" evidence="1">
    <location>
        <begin position="47"/>
        <end position="69"/>
    </location>
</feature>
<comment type="caution">
    <text evidence="3">The sequence shown here is derived from an EMBL/GenBank/DDBJ whole genome shotgun (WGS) entry which is preliminary data.</text>
</comment>
<dbReference type="Pfam" id="PF17773">
    <property type="entry name" value="UPF0176_N"/>
    <property type="match status" value="1"/>
</dbReference>
<dbReference type="InterPro" id="IPR022111">
    <property type="entry name" value="Rhodanese_C"/>
</dbReference>
<dbReference type="InterPro" id="IPR001763">
    <property type="entry name" value="Rhodanese-like_dom"/>
</dbReference>
<dbReference type="Gene3D" id="3.30.70.100">
    <property type="match status" value="1"/>
</dbReference>
<organism evidence="3 4">
    <name type="scientific">Jimgerdemannia flammicorona</name>
    <dbReference type="NCBI Taxonomy" id="994334"/>
    <lineage>
        <taxon>Eukaryota</taxon>
        <taxon>Fungi</taxon>
        <taxon>Fungi incertae sedis</taxon>
        <taxon>Mucoromycota</taxon>
        <taxon>Mucoromycotina</taxon>
        <taxon>Endogonomycetes</taxon>
        <taxon>Endogonales</taxon>
        <taxon>Endogonaceae</taxon>
        <taxon>Jimgerdemannia</taxon>
    </lineage>
</organism>
<dbReference type="PANTHER" id="PTHR43846:SF1">
    <property type="entry name" value="TRNA URIDINE(34) HYDROXYLASE"/>
    <property type="match status" value="1"/>
</dbReference>
<dbReference type="InterPro" id="IPR036873">
    <property type="entry name" value="Rhodanese-like_dom_sf"/>
</dbReference>
<dbReference type="PANTHER" id="PTHR43846">
    <property type="entry name" value="UPF0176 PROTEIN YCEA"/>
    <property type="match status" value="1"/>
</dbReference>
<sequence>MGWWSRALSWYSDHHPRAFHSPEKSFYRPEKSFSRQRGNKYAERRSSVSSGHVNSDQVTSPATNLQTSKLRPLDLLRKPCPSLESPVHPLPHHTPNGSCLLYVRLCVPPLHALLSPRRTYTSTIAPSPQSKPKNKAKYLPPALPPPDPSSYRTLAFYKFHPLDPSTLPALRTTLLADLGTHHIVGRVYISTEGINAQLAVPEHNILDLRRYVETVLVDHTGPVMDFNFGTEHRKAFRALHVRIRKQSNAISLLFHAIIATHAFFAQLVVDGLDPKTYNLGLQPNHLPPPEWHVRLANYEKTHGRKPVLIDMRNHYESEIGHFEGAIRPDVETFRGSVKAMREICKDLPKDEEVFMYCTGGIRCSKAGAILRSTTALQHVHLVAGGITAYGRWIRSHPDPPSSLYHGKNFTFDSRLGEPITNEVLSRCHVCSEPANTYTNCANAGCNLLMIACAACRERHAGTCGRKVCVDVVKGWEEGEGGRVVEVRELEEGRPVIGTGLKSGVHRLRVRPRDVLGGVEGVGKRGTEGMMSTVVIGLEEVDGEGGMCS</sequence>
<name>A0A433QSS1_9FUNG</name>
<dbReference type="Gene3D" id="3.40.250.10">
    <property type="entry name" value="Rhodanese-like domain"/>
    <property type="match status" value="1"/>
</dbReference>